<dbReference type="EMBL" id="AB062435">
    <property type="protein sequence ID" value="BAB93498.1"/>
    <property type="molecule type" value="mRNA"/>
</dbReference>
<feature type="transmembrane region" description="Helical" evidence="1">
    <location>
        <begin position="28"/>
        <end position="58"/>
    </location>
</feature>
<reference evidence="2" key="1">
    <citation type="submission" date="2001-05" db="EMBL/GenBank/DDBJ databases">
        <title>Identification of immuno-peptidmics that recognized by tumor-reactive CTL generated from TIL of colon cancer patients.</title>
        <authorList>
            <person name="Shichijo S."/>
            <person name="Itoh K."/>
        </authorList>
    </citation>
    <scope>NUCLEOTIDE SEQUENCE</scope>
</reference>
<keyword evidence="1" id="KW-0812">Transmembrane</keyword>
<evidence type="ECO:0000256" key="1">
    <source>
        <dbReference type="SAM" id="Phobius"/>
    </source>
</evidence>
<keyword evidence="1" id="KW-1133">Transmembrane helix</keyword>
<accession>Q8NI85</accession>
<gene>
    <name evidence="2" type="primary">OK/SW-cl.4</name>
</gene>
<protein>
    <submittedName>
        <fullName evidence="2">OK/SW-CL.4</fullName>
    </submittedName>
</protein>
<organism evidence="2">
    <name type="scientific">Homo sapiens</name>
    <name type="common">Human</name>
    <dbReference type="NCBI Taxonomy" id="9606"/>
    <lineage>
        <taxon>Eukaryota</taxon>
        <taxon>Metazoa</taxon>
        <taxon>Chordata</taxon>
        <taxon>Craniata</taxon>
        <taxon>Vertebrata</taxon>
        <taxon>Euteleostomi</taxon>
        <taxon>Mammalia</taxon>
        <taxon>Eutheria</taxon>
        <taxon>Euarchontoglires</taxon>
        <taxon>Primates</taxon>
        <taxon>Haplorrhini</taxon>
        <taxon>Catarrhini</taxon>
        <taxon>Hominidae</taxon>
        <taxon>Homo</taxon>
    </lineage>
</organism>
<proteinExistence type="evidence at transcript level"/>
<keyword evidence="1" id="KW-0472">Membrane</keyword>
<dbReference type="AlphaFoldDB" id="Q8NI85"/>
<evidence type="ECO:0000313" key="2">
    <source>
        <dbReference type="EMBL" id="BAB93498.1"/>
    </source>
</evidence>
<sequence length="67" mass="7517">MLLYINRARPEGGRGAGAEGRSNQISNFLLIINPLFTAVSVVIFKIFLIFFFFLLLLFTSCVYVGNL</sequence>
<name>Q8NI85_HUMAN</name>